<evidence type="ECO:0000313" key="2">
    <source>
        <dbReference type="EMBL" id="ORW33234.1"/>
    </source>
</evidence>
<feature type="region of interest" description="Disordered" evidence="1">
    <location>
        <begin position="42"/>
        <end position="63"/>
    </location>
</feature>
<comment type="caution">
    <text evidence="2">The sequence shown here is derived from an EMBL/GenBank/DDBJ whole genome shotgun (WGS) entry which is preliminary data.</text>
</comment>
<evidence type="ECO:0000313" key="3">
    <source>
        <dbReference type="Proteomes" id="UP000193801"/>
    </source>
</evidence>
<protein>
    <submittedName>
        <fullName evidence="2">Uncharacterized protein</fullName>
    </submittedName>
</protein>
<dbReference type="RefSeq" id="WP_085099939.1">
    <property type="nucleotide sequence ID" value="NZ_LQPK01000005.1"/>
</dbReference>
<evidence type="ECO:0000256" key="1">
    <source>
        <dbReference type="SAM" id="MobiDB-lite"/>
    </source>
</evidence>
<gene>
    <name evidence="2" type="ORF">AWB91_08895</name>
</gene>
<proteinExistence type="predicted"/>
<keyword evidence="3" id="KW-1185">Reference proteome</keyword>
<dbReference type="EMBL" id="LQPK01000005">
    <property type="protein sequence ID" value="ORW33234.1"/>
    <property type="molecule type" value="Genomic_DNA"/>
</dbReference>
<reference evidence="2 3" key="1">
    <citation type="journal article" date="2015" name="Emerg. Microbes Infect.">
        <title>Characterization of 17 strains belonging to the Mycobacterium simiae complex and description of Mycobacterium paraense sp. nov.</title>
        <authorList>
            <person name="Fusco da Costa A.R."/>
            <person name="Fedrizzi T."/>
            <person name="Lopes M.L."/>
            <person name="Pecorari M."/>
            <person name="Oliveira da Costa W.L."/>
            <person name="Giacobazzi E."/>
            <person name="da Costa Bahia J.R."/>
            <person name="De Sanctis V."/>
            <person name="Batista Lima K.V."/>
            <person name="Bertorelli R."/>
            <person name="Grottola A."/>
            <person name="Fabio A."/>
            <person name="Mariottini A."/>
            <person name="Ferretti P."/>
            <person name="Di Leva F."/>
            <person name="Fregni Serpini G."/>
            <person name="Tagliazucchi S."/>
            <person name="Rumpianesi F."/>
            <person name="Jousson O."/>
            <person name="Segata N."/>
            <person name="Tortoli E."/>
        </authorList>
    </citation>
    <scope>NUCLEOTIDE SEQUENCE [LARGE SCALE GENOMIC DNA]</scope>
    <source>
        <strain evidence="2 3">FI-07156</strain>
    </source>
</reference>
<name>A0ABX3VS12_9MYCO</name>
<accession>A0ABX3VS12</accession>
<organism evidence="2 3">
    <name type="scientific">Mycobacterium paraense</name>
    <dbReference type="NCBI Taxonomy" id="767916"/>
    <lineage>
        <taxon>Bacteria</taxon>
        <taxon>Bacillati</taxon>
        <taxon>Actinomycetota</taxon>
        <taxon>Actinomycetes</taxon>
        <taxon>Mycobacteriales</taxon>
        <taxon>Mycobacteriaceae</taxon>
        <taxon>Mycobacterium</taxon>
        <taxon>Mycobacterium simiae complex</taxon>
    </lineage>
</organism>
<dbReference type="Proteomes" id="UP000193801">
    <property type="component" value="Unassembled WGS sequence"/>
</dbReference>
<sequence length="105" mass="12080">MAILKCGGCGDIFDAPTGIFHCTDECRDNEHRRLLGKAPLETRQVRRPSSTTRSMFGHNPYLDEFRNRTPEQRRDLTLREAWAELAAQDAECLPLDSIHRKPRSK</sequence>